<evidence type="ECO:0000313" key="2">
    <source>
        <dbReference type="EMBL" id="KXV50578.1"/>
    </source>
</evidence>
<reference evidence="2 3" key="1">
    <citation type="submission" date="2015-06" db="EMBL/GenBank/DDBJ databases">
        <title>Improved classification and identification of acetic acid bacteria using matrix-assisted laser desorption/ionization time-of-flight mass spectrometry; Gluconobacter nephelii and Gluconobacter uchimurae are later heterotypic synonyms of Gluconobacter japonicus and Gluconobacter oxydans, respectively.</title>
        <authorList>
            <person name="Li L."/>
            <person name="Cleenwerck I."/>
            <person name="De Vuyst L."/>
            <person name="Vandamme P."/>
        </authorList>
    </citation>
    <scope>NUCLEOTIDE SEQUENCE [LARGE SCALE GENOMIC DNA]</scope>
    <source>
        <strain evidence="2 3">LMG 1768</strain>
    </source>
</reference>
<dbReference type="InterPro" id="IPR006528">
    <property type="entry name" value="Phage_head_morphogenesis_dom"/>
</dbReference>
<dbReference type="RefSeq" id="WP_062105985.1">
    <property type="nucleotide sequence ID" value="NZ_LHZR01000075.1"/>
</dbReference>
<accession>A0A149TMT4</accession>
<sequence length="406" mass="45580">MGDSLDLTLLDGAGLPPSDAISFFRQKALLPSERFGEVMGEAHARGFTVAGATSQALLNDLKAAVNTALTSGTTLTDFRKDFDRIVAKHGWEHGSDPGWRAKIIYDTNLSTAYAAGQYAQMATPEARDLFPAWRYRHHSCPHPRPEHVAWDGLVLANDDPWWDTHFPPNGWRCHCTVEPVTRSDLRRNSWTISEAPPLDPRPWRNPATGKIEMVPKGIDPSFDYNPGKAWLEGRKVAQAKQAPLSPRTHIGPTPVHHVPPAEREPQQAQDIAELLKSGARGEVTAGTLPHEIQHVLGSGTPDIFLSHDTLSKNDPRHPEMFSEYVKLPELLQRPLIAQKLAKPLHVRLISGLGGKLYNLVIKRTRDGQRVYLQSFLRTRTEEVARMLRQTEPFYRQDFNISDYDED</sequence>
<protein>
    <recommendedName>
        <fullName evidence="1">Phage head morphogenesis domain-containing protein</fullName>
    </recommendedName>
</protein>
<gene>
    <name evidence="2" type="ORF">AD945_01710</name>
</gene>
<comment type="caution">
    <text evidence="2">The sequence shown here is derived from an EMBL/GenBank/DDBJ whole genome shotgun (WGS) entry which is preliminary data.</text>
</comment>
<dbReference type="OrthoDB" id="9813502at2"/>
<dbReference type="AlphaFoldDB" id="A0A149TMT4"/>
<evidence type="ECO:0000259" key="1">
    <source>
        <dbReference type="Pfam" id="PF04233"/>
    </source>
</evidence>
<name>A0A149TMT4_9PROT</name>
<dbReference type="Pfam" id="PF04233">
    <property type="entry name" value="Phage_Mu_F"/>
    <property type="match status" value="1"/>
</dbReference>
<dbReference type="Proteomes" id="UP000075636">
    <property type="component" value="Unassembled WGS sequence"/>
</dbReference>
<evidence type="ECO:0000313" key="3">
    <source>
        <dbReference type="Proteomes" id="UP000075636"/>
    </source>
</evidence>
<feature type="domain" description="Phage head morphogenesis" evidence="1">
    <location>
        <begin position="60"/>
        <end position="177"/>
    </location>
</feature>
<dbReference type="EMBL" id="LHZR01000075">
    <property type="protein sequence ID" value="KXV50578.1"/>
    <property type="molecule type" value="Genomic_DNA"/>
</dbReference>
<proteinExistence type="predicted"/>
<organism evidence="2 3">
    <name type="scientific">Gluconobacter albidus</name>
    <dbReference type="NCBI Taxonomy" id="318683"/>
    <lineage>
        <taxon>Bacteria</taxon>
        <taxon>Pseudomonadati</taxon>
        <taxon>Pseudomonadota</taxon>
        <taxon>Alphaproteobacteria</taxon>
        <taxon>Acetobacterales</taxon>
        <taxon>Acetobacteraceae</taxon>
        <taxon>Gluconobacter</taxon>
    </lineage>
</organism>
<dbReference type="PATRIC" id="fig|318683.6.peg.3616"/>